<evidence type="ECO:0000256" key="7">
    <source>
        <dbReference type="RuleBase" id="RU363032"/>
    </source>
</evidence>
<feature type="transmembrane region" description="Helical" evidence="7">
    <location>
        <begin position="99"/>
        <end position="122"/>
    </location>
</feature>
<reference evidence="9 10" key="1">
    <citation type="submission" date="2024-04" db="EMBL/GenBank/DDBJ databases">
        <title>Genomic Markers of Mycobacteria.</title>
        <authorList>
            <person name="Soliman M.S."/>
            <person name="Elkholy A."/>
            <person name="Soliman N.S."/>
            <person name="Abbas A."/>
            <person name="Khayrat S."/>
            <person name="Shawky S."/>
        </authorList>
    </citation>
    <scope>NUCLEOTIDE SEQUENCE [LARGE SCALE GENOMIC DNA]</scope>
    <source>
        <strain evidence="9 10">Egy-CU-AM5</strain>
    </source>
</reference>
<dbReference type="SUPFAM" id="SSF161098">
    <property type="entry name" value="MetI-like"/>
    <property type="match status" value="1"/>
</dbReference>
<dbReference type="PANTHER" id="PTHR43163">
    <property type="entry name" value="DIPEPTIDE TRANSPORT SYSTEM PERMEASE PROTEIN DPPB-RELATED"/>
    <property type="match status" value="1"/>
</dbReference>
<feature type="transmembrane region" description="Helical" evidence="7">
    <location>
        <begin position="169"/>
        <end position="189"/>
    </location>
</feature>
<dbReference type="Gene3D" id="1.10.3720.10">
    <property type="entry name" value="MetI-like"/>
    <property type="match status" value="1"/>
</dbReference>
<name>A0ABV3VC10_9MYCO</name>
<sequence length="307" mass="32978">MVKYILGRALQTLGVVFGGTMVIFALAYALPTNPAAALAGERAADPAFVAAIESRYHLNEPLWRQYLYYVQGLLHGDFGQTVTGQNIAPMLAERLSISAQLAAVAVLIACVLGIGAGMLASLNRHHAIDHLVRAATLAGLSIPFFVIAFVLQLVVGVKLQWLPVSGLEAGWKSFLLPGFVLAVASTAYITRLTRSQLIEQLDEDYVRLATAKGLGRWRVVRHHALRNSLIPVVTFAGIEFGALFGGAVIVELIFNIPGLGQALARAIYLGDKPAVVGIVTAIILIYAVVNLVIDAIYLLLDPRIRHA</sequence>
<evidence type="ECO:0000256" key="5">
    <source>
        <dbReference type="ARBA" id="ARBA00022989"/>
    </source>
</evidence>
<evidence type="ECO:0000256" key="2">
    <source>
        <dbReference type="ARBA" id="ARBA00022448"/>
    </source>
</evidence>
<dbReference type="InterPro" id="IPR035906">
    <property type="entry name" value="MetI-like_sf"/>
</dbReference>
<dbReference type="PANTHER" id="PTHR43163:SF7">
    <property type="entry name" value="DIPEPTIDE-TRANSPORT INTEGRAL MEMBRANE PROTEIN ABC TRANSPORTER DPPB-RELATED"/>
    <property type="match status" value="1"/>
</dbReference>
<evidence type="ECO:0000256" key="4">
    <source>
        <dbReference type="ARBA" id="ARBA00022692"/>
    </source>
</evidence>
<proteinExistence type="inferred from homology"/>
<evidence type="ECO:0000313" key="10">
    <source>
        <dbReference type="Proteomes" id="UP001558474"/>
    </source>
</evidence>
<feature type="transmembrane region" description="Helical" evidence="7">
    <location>
        <begin position="274"/>
        <end position="300"/>
    </location>
</feature>
<feature type="transmembrane region" description="Helical" evidence="7">
    <location>
        <begin position="134"/>
        <end position="157"/>
    </location>
</feature>
<organism evidence="9 10">
    <name type="scientific">Mycolicibacterium porcinum</name>
    <dbReference type="NCBI Taxonomy" id="39693"/>
    <lineage>
        <taxon>Bacteria</taxon>
        <taxon>Bacillati</taxon>
        <taxon>Actinomycetota</taxon>
        <taxon>Actinomycetes</taxon>
        <taxon>Mycobacteriales</taxon>
        <taxon>Mycobacteriaceae</taxon>
        <taxon>Mycolicibacterium</taxon>
    </lineage>
</organism>
<keyword evidence="6 7" id="KW-0472">Membrane</keyword>
<feature type="domain" description="ABC transmembrane type-1" evidence="8">
    <location>
        <begin position="95"/>
        <end position="297"/>
    </location>
</feature>
<comment type="subcellular location">
    <subcellularLocation>
        <location evidence="1 7">Cell membrane</location>
        <topology evidence="1 7">Multi-pass membrane protein</topology>
    </subcellularLocation>
</comment>
<protein>
    <submittedName>
        <fullName evidence="9">ABC transporter permease</fullName>
    </submittedName>
</protein>
<evidence type="ECO:0000313" key="9">
    <source>
        <dbReference type="EMBL" id="MEX3738951.1"/>
    </source>
</evidence>
<dbReference type="RefSeq" id="WP_368573039.1">
    <property type="nucleotide sequence ID" value="NZ_JBDLOU010000020.1"/>
</dbReference>
<feature type="transmembrane region" description="Helical" evidence="7">
    <location>
        <begin position="228"/>
        <end position="254"/>
    </location>
</feature>
<keyword evidence="5 7" id="KW-1133">Transmembrane helix</keyword>
<comment type="similarity">
    <text evidence="7">Belongs to the binding-protein-dependent transport system permease family.</text>
</comment>
<evidence type="ECO:0000256" key="3">
    <source>
        <dbReference type="ARBA" id="ARBA00022475"/>
    </source>
</evidence>
<evidence type="ECO:0000259" key="8">
    <source>
        <dbReference type="PROSITE" id="PS50928"/>
    </source>
</evidence>
<dbReference type="Proteomes" id="UP001558474">
    <property type="component" value="Unassembled WGS sequence"/>
</dbReference>
<keyword evidence="2 7" id="KW-0813">Transport</keyword>
<dbReference type="InterPro" id="IPR000515">
    <property type="entry name" value="MetI-like"/>
</dbReference>
<evidence type="ECO:0000256" key="6">
    <source>
        <dbReference type="ARBA" id="ARBA00023136"/>
    </source>
</evidence>
<comment type="caution">
    <text evidence="9">The sequence shown here is derived from an EMBL/GenBank/DDBJ whole genome shotgun (WGS) entry which is preliminary data.</text>
</comment>
<evidence type="ECO:0000256" key="1">
    <source>
        <dbReference type="ARBA" id="ARBA00004651"/>
    </source>
</evidence>
<dbReference type="EMBL" id="JBDLOU010000020">
    <property type="protein sequence ID" value="MEX3738951.1"/>
    <property type="molecule type" value="Genomic_DNA"/>
</dbReference>
<keyword evidence="3" id="KW-1003">Cell membrane</keyword>
<keyword evidence="4 7" id="KW-0812">Transmembrane</keyword>
<dbReference type="PROSITE" id="PS50928">
    <property type="entry name" value="ABC_TM1"/>
    <property type="match status" value="1"/>
</dbReference>
<accession>A0ABV3VC10</accession>
<gene>
    <name evidence="9" type="ORF">ABFW12_11990</name>
</gene>
<dbReference type="Pfam" id="PF00528">
    <property type="entry name" value="BPD_transp_1"/>
    <property type="match status" value="1"/>
</dbReference>
<dbReference type="Pfam" id="PF19300">
    <property type="entry name" value="BPD_transp_1_N"/>
    <property type="match status" value="1"/>
</dbReference>
<dbReference type="InterPro" id="IPR045621">
    <property type="entry name" value="BPD_transp_1_N"/>
</dbReference>
<keyword evidence="10" id="KW-1185">Reference proteome</keyword>
<dbReference type="CDD" id="cd06261">
    <property type="entry name" value="TM_PBP2"/>
    <property type="match status" value="1"/>
</dbReference>
<feature type="transmembrane region" description="Helical" evidence="7">
    <location>
        <begin position="12"/>
        <end position="30"/>
    </location>
</feature>